<sequence>MCGDTSCSTWLAACPGYMQVATTPPDVRMHDWNSCKAPHHHTHGDQHASVAWAETPRAWSIHLVLLHVRLHVLLPCTATPRASGDTQLDFRGKLRAEETSFFQNIELLNRRASKNVLLPKHPSDQSKTSYNYGQATYSTHSSPTITSSPTSYFKASRSIHIAQDSTTTKILDHSLFFLTGFYIPGAGAADMTGAVGEGDSLHGGFAGHWRMSFSWQDC</sequence>
<name>A0A8S9QX81_BRACR</name>
<evidence type="ECO:0000313" key="2">
    <source>
        <dbReference type="Proteomes" id="UP000712600"/>
    </source>
</evidence>
<comment type="caution">
    <text evidence="1">The sequence shown here is derived from an EMBL/GenBank/DDBJ whole genome shotgun (WGS) entry which is preliminary data.</text>
</comment>
<organism evidence="1 2">
    <name type="scientific">Brassica cretica</name>
    <name type="common">Mustard</name>
    <dbReference type="NCBI Taxonomy" id="69181"/>
    <lineage>
        <taxon>Eukaryota</taxon>
        <taxon>Viridiplantae</taxon>
        <taxon>Streptophyta</taxon>
        <taxon>Embryophyta</taxon>
        <taxon>Tracheophyta</taxon>
        <taxon>Spermatophyta</taxon>
        <taxon>Magnoliopsida</taxon>
        <taxon>eudicotyledons</taxon>
        <taxon>Gunneridae</taxon>
        <taxon>Pentapetalae</taxon>
        <taxon>rosids</taxon>
        <taxon>malvids</taxon>
        <taxon>Brassicales</taxon>
        <taxon>Brassicaceae</taxon>
        <taxon>Brassiceae</taxon>
        <taxon>Brassica</taxon>
    </lineage>
</organism>
<protein>
    <submittedName>
        <fullName evidence="1">Uncharacterized protein</fullName>
    </submittedName>
</protein>
<reference evidence="1" key="1">
    <citation type="submission" date="2019-12" db="EMBL/GenBank/DDBJ databases">
        <title>Genome sequencing and annotation of Brassica cretica.</title>
        <authorList>
            <person name="Studholme D.J."/>
            <person name="Sarris P."/>
        </authorList>
    </citation>
    <scope>NUCLEOTIDE SEQUENCE</scope>
    <source>
        <strain evidence="1">PFS-109/04</strain>
        <tissue evidence="1">Leaf</tissue>
    </source>
</reference>
<evidence type="ECO:0000313" key="1">
    <source>
        <dbReference type="EMBL" id="KAF3557624.1"/>
    </source>
</evidence>
<dbReference type="Proteomes" id="UP000712600">
    <property type="component" value="Unassembled WGS sequence"/>
</dbReference>
<gene>
    <name evidence="1" type="ORF">F2Q69_00014666</name>
</gene>
<dbReference type="AlphaFoldDB" id="A0A8S9QX81"/>
<proteinExistence type="predicted"/>
<dbReference type="EMBL" id="QGKX02000996">
    <property type="protein sequence ID" value="KAF3557624.1"/>
    <property type="molecule type" value="Genomic_DNA"/>
</dbReference>
<accession>A0A8S9QX81</accession>